<feature type="domain" description="Lantibiotic dehydratase N-terminal" evidence="1">
    <location>
        <begin position="145"/>
        <end position="510"/>
    </location>
</feature>
<comment type="caution">
    <text evidence="2">The sequence shown here is derived from an EMBL/GenBank/DDBJ whole genome shotgun (WGS) entry which is preliminary data.</text>
</comment>
<feature type="domain" description="Lantibiotic dehydratase N-terminal" evidence="1">
    <location>
        <begin position="585"/>
        <end position="798"/>
    </location>
</feature>
<protein>
    <recommendedName>
        <fullName evidence="1">Lantibiotic dehydratase N-terminal domain-containing protein</fullName>
    </recommendedName>
</protein>
<organism evidence="2 3">
    <name type="scientific">Chitinophaga flava</name>
    <dbReference type="NCBI Taxonomy" id="2259036"/>
    <lineage>
        <taxon>Bacteria</taxon>
        <taxon>Pseudomonadati</taxon>
        <taxon>Bacteroidota</taxon>
        <taxon>Chitinophagia</taxon>
        <taxon>Chitinophagales</taxon>
        <taxon>Chitinophagaceae</taxon>
        <taxon>Chitinophaga</taxon>
    </lineage>
</organism>
<evidence type="ECO:0000313" key="3">
    <source>
        <dbReference type="Proteomes" id="UP000253410"/>
    </source>
</evidence>
<dbReference type="AlphaFoldDB" id="A0A365XSY7"/>
<dbReference type="Proteomes" id="UP000253410">
    <property type="component" value="Unassembled WGS sequence"/>
</dbReference>
<keyword evidence="3" id="KW-1185">Reference proteome</keyword>
<reference evidence="2 3" key="1">
    <citation type="submission" date="2018-05" db="EMBL/GenBank/DDBJ databases">
        <title>Chitinophaga sp. K3CV102501T nov., isolated from isolated from a monsoon evergreen broad-leaved forest soil.</title>
        <authorList>
            <person name="Lv Y."/>
        </authorList>
    </citation>
    <scope>NUCLEOTIDE SEQUENCE [LARGE SCALE GENOMIC DNA]</scope>
    <source>
        <strain evidence="2 3">GDMCC 1.1325</strain>
    </source>
</reference>
<accession>A0A365XSY7</accession>
<evidence type="ECO:0000313" key="2">
    <source>
        <dbReference type="EMBL" id="RBL89121.1"/>
    </source>
</evidence>
<gene>
    <name evidence="2" type="ORF">DF182_21545</name>
</gene>
<dbReference type="InterPro" id="IPR006827">
    <property type="entry name" value="Lant_deHydtase_N"/>
</dbReference>
<sequence>MSWENRYHPMALNIFPYALVRYAAMSFHELKALEIQGLSAYMAAAEQLDVSIQQQKDTLCDQLYTAIQSATDNKSRQYLLQLKRTVYNGRTPAADIHVDNPALEELLCRYQQLLEKKHTLQQEWQLQFEEQQRRHRQQLQLWAQQELLRKGILLSSPVLYTQLDSFAGTAPAAFKIREQKNEYSLLRYITRMAAKTSPFSTFTYTGTATLDKDCCRITQPSSDIVSNVRLNNSLFVYLRALMIHHPVLNELLEVRLNTTATIDETHIHFLVNYFNVEAFQRLPARNLALWLYHYLQEQTAPHTIAALTAILVPQIPDADRESIKTFLLKLSASGLLELNIGCSGVDPEWDSTLAVFLSAAMHQHPSVTSLYNLLITLKAKRREYVTACSANRFLLLQEAANLLNTTTGRLQAEAGLSSSVPGEPLPPPVATPSFEVNHFIPRYFMPQDIFYEDASIEENSLLPAEDLQTLIDKAERLCRLLEPFDMLQEERNNMCDFFLQHYGPTQTISITDFYHAYYLQVKKQQPKQVESPVMEIPETLQLETDGVQVNITGHEQMPASGAVSRGMFVQLFYTGEDTLPQLQGVVNALLPGMGKVAGRFLHLFDPAVTTAFREWNKELHPTHKIMELNDGSVFNANIHPPLLDYEIAIPGGSNNYSPGQRISLKAVMLRYTPEQHRLGLYDMGSGKEVYAYDLCLESFYNRSHFYRLLAHFNPEPRLPLRGLIAAVDRGQADQPKADGPVKLKPRIVFEEHLVLRRQGWLVDTADIPVPAKGETEAAYFLRLQQWRISHHLPEQVFVFLKSPYIPVSKDNVGKLHRDDYKPQYISFIQPLLVGVFRKMLTRAGAYCYLEEVLPDAGQHGTVTEHMLHWYKY</sequence>
<name>A0A365XSY7_9BACT</name>
<dbReference type="Pfam" id="PF04738">
    <property type="entry name" value="Lant_dehydr_N"/>
    <property type="match status" value="2"/>
</dbReference>
<dbReference type="EMBL" id="QFFJ01000002">
    <property type="protein sequence ID" value="RBL89121.1"/>
    <property type="molecule type" value="Genomic_DNA"/>
</dbReference>
<proteinExistence type="predicted"/>
<evidence type="ECO:0000259" key="1">
    <source>
        <dbReference type="Pfam" id="PF04738"/>
    </source>
</evidence>